<dbReference type="EMBL" id="CP002453">
    <property type="protein sequence ID" value="ADV47723.1"/>
    <property type="molecule type" value="Genomic_DNA"/>
</dbReference>
<accession>E6XA33</accession>
<name>E6XA33_CELAD</name>
<keyword evidence="1" id="KW-0812">Transmembrane</keyword>
<dbReference type="eggNOG" id="ENOG50312UT">
    <property type="taxonomic scope" value="Bacteria"/>
</dbReference>
<dbReference type="AlphaFoldDB" id="E6XA33"/>
<sequence length="59" mass="6785">MVTFFSVLLILVGLNAFLLLFSVNSNKKRIEKKDINLPEISTENIYPLNILETKYKKAV</sequence>
<keyword evidence="1" id="KW-0472">Membrane</keyword>
<keyword evidence="3" id="KW-1185">Reference proteome</keyword>
<keyword evidence="1" id="KW-1133">Transmembrane helix</keyword>
<organism evidence="2 3">
    <name type="scientific">Cellulophaga algicola (strain DSM 14237 / IC166 / ACAM 630)</name>
    <dbReference type="NCBI Taxonomy" id="688270"/>
    <lineage>
        <taxon>Bacteria</taxon>
        <taxon>Pseudomonadati</taxon>
        <taxon>Bacteroidota</taxon>
        <taxon>Flavobacteriia</taxon>
        <taxon>Flavobacteriales</taxon>
        <taxon>Flavobacteriaceae</taxon>
        <taxon>Cellulophaga</taxon>
    </lineage>
</organism>
<dbReference type="OrthoDB" id="1452336at2"/>
<dbReference type="STRING" id="688270.Celal_0379"/>
<evidence type="ECO:0000313" key="3">
    <source>
        <dbReference type="Proteomes" id="UP000008634"/>
    </source>
</evidence>
<dbReference type="HOGENOM" id="CLU_210163_0_0_10"/>
<dbReference type="Proteomes" id="UP000008634">
    <property type="component" value="Chromosome"/>
</dbReference>
<proteinExistence type="predicted"/>
<gene>
    <name evidence="2" type="ordered locus">Celal_0379</name>
</gene>
<evidence type="ECO:0000313" key="2">
    <source>
        <dbReference type="EMBL" id="ADV47723.1"/>
    </source>
</evidence>
<dbReference type="KEGG" id="cao:Celal_0379"/>
<protein>
    <submittedName>
        <fullName evidence="2">Uncharacterized protein</fullName>
    </submittedName>
</protein>
<evidence type="ECO:0000256" key="1">
    <source>
        <dbReference type="SAM" id="Phobius"/>
    </source>
</evidence>
<feature type="transmembrane region" description="Helical" evidence="1">
    <location>
        <begin position="6"/>
        <end position="23"/>
    </location>
</feature>
<reference evidence="2 3" key="1">
    <citation type="journal article" date="2010" name="Stand. Genomic Sci.">
        <title>Complete genome sequence of Cellulophaga algicola type strain (IC166).</title>
        <authorList>
            <person name="Abt B."/>
            <person name="Lu M."/>
            <person name="Misra M."/>
            <person name="Han C."/>
            <person name="Nolan M."/>
            <person name="Lucas S."/>
            <person name="Hammon N."/>
            <person name="Deshpande S."/>
            <person name="Cheng J.F."/>
            <person name="Tapia R."/>
            <person name="Goodwin L."/>
            <person name="Pitluck S."/>
            <person name="Liolios K."/>
            <person name="Pagani I."/>
            <person name="Ivanova N."/>
            <person name="Mavromatis K."/>
            <person name="Ovchinikova G."/>
            <person name="Pati A."/>
            <person name="Chen A."/>
            <person name="Palaniappan K."/>
            <person name="Land M."/>
            <person name="Hauser L."/>
            <person name="Chang Y.J."/>
            <person name="Jeffries C.D."/>
            <person name="Detter J.C."/>
            <person name="Brambilla E."/>
            <person name="Rohde M."/>
            <person name="Tindall B.J."/>
            <person name="Goker M."/>
            <person name="Woyke T."/>
            <person name="Bristow J."/>
            <person name="Eisen J.A."/>
            <person name="Markowitz V."/>
            <person name="Hugenholtz P."/>
            <person name="Kyrpides N.C."/>
            <person name="Klenk H.P."/>
            <person name="Lapidus A."/>
        </authorList>
    </citation>
    <scope>NUCLEOTIDE SEQUENCE [LARGE SCALE GENOMIC DNA]</scope>
    <source>
        <strain evidence="3">DSM 14237 / IC166 / ACAM 630</strain>
    </source>
</reference>